<reference evidence="9" key="1">
    <citation type="submission" date="2015-12" db="EMBL/GenBank/DDBJ databases">
        <title>FDA dAtabase for Regulatory Grade micrObial Sequences (FDA-ARGOS): Supporting development and validation of Infectious Disease Dx tests.</title>
        <authorList>
            <person name="Hoffmann M."/>
            <person name="Allard M."/>
            <person name="Evans P."/>
            <person name="Brown E."/>
            <person name="Tallon L.J."/>
            <person name="Sadzewicz L."/>
            <person name="Sengamalay N."/>
            <person name="Ott S."/>
            <person name="Godinez A."/>
            <person name="Nagaraj S."/>
            <person name="Vyas G."/>
            <person name="Aluvathingal J."/>
            <person name="Nadendla S."/>
            <person name="Geyer C."/>
            <person name="Sichtig H."/>
        </authorList>
    </citation>
    <scope>NUCLEOTIDE SEQUENCE [LARGE SCALE GENOMIC DNA]</scope>
    <source>
        <strain evidence="9">ATCC 33809</strain>
    </source>
</reference>
<dbReference type="FunFam" id="1.20.1090.10:FF:000001">
    <property type="entry name" value="Aldehyde-alcohol dehydrogenase"/>
    <property type="match status" value="1"/>
</dbReference>
<proteinExistence type="inferred from homology"/>
<dbReference type="InterPro" id="IPR018211">
    <property type="entry name" value="ADH_Fe_CS"/>
</dbReference>
<accession>A0AAX2LRU7</accession>
<dbReference type="Proteomes" id="UP000057088">
    <property type="component" value="Chromosome 2"/>
</dbReference>
<protein>
    <submittedName>
        <fullName evidence="7 8">Alcohol dehydrogenase</fullName>
        <ecNumber evidence="8">1.1.1.1</ecNumber>
        <ecNumber evidence="8">1.1.1.77</ecNumber>
    </submittedName>
</protein>
<dbReference type="PANTHER" id="PTHR11496">
    <property type="entry name" value="ALCOHOL DEHYDROGENASE"/>
    <property type="match status" value="1"/>
</dbReference>
<dbReference type="AlphaFoldDB" id="A0AAX2LRU7"/>
<dbReference type="Pfam" id="PF00465">
    <property type="entry name" value="Fe-ADH"/>
    <property type="match status" value="1"/>
</dbReference>
<keyword evidence="3 8" id="KW-0560">Oxidoreductase</keyword>
<dbReference type="PROSITE" id="PS00913">
    <property type="entry name" value="ADH_IRON_1"/>
    <property type="match status" value="1"/>
</dbReference>
<dbReference type="Pfam" id="PF25137">
    <property type="entry name" value="ADH_Fe_C"/>
    <property type="match status" value="1"/>
</dbReference>
<dbReference type="EC" id="1.1.1.77" evidence="8"/>
<feature type="domain" description="Alcohol dehydrogenase iron-type/glycerol dehydrogenase GldA" evidence="5">
    <location>
        <begin position="13"/>
        <end position="175"/>
    </location>
</feature>
<dbReference type="Gene3D" id="1.20.1090.10">
    <property type="entry name" value="Dehydroquinate synthase-like - alpha domain"/>
    <property type="match status" value="1"/>
</dbReference>
<dbReference type="CDD" id="cd08194">
    <property type="entry name" value="Fe-ADH-like"/>
    <property type="match status" value="1"/>
</dbReference>
<evidence type="ECO:0000313" key="7">
    <source>
        <dbReference type="EMBL" id="AMF94702.1"/>
    </source>
</evidence>
<reference evidence="7" key="2">
    <citation type="submission" date="2018-01" db="EMBL/GenBank/DDBJ databases">
        <title>FDA dAtabase for Regulatory Grade micrObial Sequences (FDA-ARGOS): Supporting development and validation of Infectious Disease Dx tests.</title>
        <authorList>
            <person name="Hoffmann M."/>
            <person name="Allard M."/>
            <person name="Evans P."/>
            <person name="Brown E."/>
            <person name="Tallon L."/>
            <person name="Sadzewicz L."/>
            <person name="Sengamalay N."/>
            <person name="Ott S."/>
            <person name="Godinez A."/>
            <person name="Nagaraj S."/>
            <person name="Vyas G."/>
            <person name="Aluvathingal J."/>
            <person name="Nadendla S."/>
            <person name="Geyer C."/>
            <person name="Sichtig H."/>
        </authorList>
    </citation>
    <scope>NUCLEOTIDE SEQUENCE</scope>
    <source>
        <strain evidence="7">ATCC 33809</strain>
    </source>
</reference>
<organism evidence="8 10">
    <name type="scientific">Vibrio fluvialis</name>
    <dbReference type="NCBI Taxonomy" id="676"/>
    <lineage>
        <taxon>Bacteria</taxon>
        <taxon>Pseudomonadati</taxon>
        <taxon>Pseudomonadota</taxon>
        <taxon>Gammaproteobacteria</taxon>
        <taxon>Vibrionales</taxon>
        <taxon>Vibrionaceae</taxon>
        <taxon>Vibrio</taxon>
    </lineage>
</organism>
<dbReference type="Gene3D" id="3.40.50.1970">
    <property type="match status" value="1"/>
</dbReference>
<dbReference type="GO" id="GO:0004022">
    <property type="term" value="F:alcohol dehydrogenase (NAD+) activity"/>
    <property type="evidence" value="ECO:0007669"/>
    <property type="project" value="UniProtKB-EC"/>
</dbReference>
<dbReference type="InterPro" id="IPR001670">
    <property type="entry name" value="ADH_Fe/GldA"/>
</dbReference>
<reference evidence="8 10" key="3">
    <citation type="submission" date="2018-06" db="EMBL/GenBank/DDBJ databases">
        <authorList>
            <consortium name="Pathogen Informatics"/>
            <person name="Doyle S."/>
        </authorList>
    </citation>
    <scope>NUCLEOTIDE SEQUENCE [LARGE SCALE GENOMIC DNA]</scope>
    <source>
        <strain evidence="8 10">NCTC11327</strain>
    </source>
</reference>
<name>A0AAX2LRU7_VIBFL</name>
<dbReference type="PANTHER" id="PTHR11496:SF102">
    <property type="entry name" value="ALCOHOL DEHYDROGENASE 4"/>
    <property type="match status" value="1"/>
</dbReference>
<dbReference type="InterPro" id="IPR039697">
    <property type="entry name" value="Alcohol_dehydrogenase_Fe"/>
</dbReference>
<evidence type="ECO:0000259" key="6">
    <source>
        <dbReference type="Pfam" id="PF25137"/>
    </source>
</evidence>
<evidence type="ECO:0000256" key="4">
    <source>
        <dbReference type="ARBA" id="ARBA00023027"/>
    </source>
</evidence>
<dbReference type="KEGG" id="vfl:AL536_14720"/>
<dbReference type="RefSeq" id="WP_061056622.1">
    <property type="nucleotide sequence ID" value="NZ_CABLBX010000003.1"/>
</dbReference>
<dbReference type="InterPro" id="IPR056798">
    <property type="entry name" value="ADH_Fe_C"/>
</dbReference>
<evidence type="ECO:0000313" key="10">
    <source>
        <dbReference type="Proteomes" id="UP000254626"/>
    </source>
</evidence>
<evidence type="ECO:0000313" key="9">
    <source>
        <dbReference type="Proteomes" id="UP000057088"/>
    </source>
</evidence>
<dbReference type="Proteomes" id="UP000254626">
    <property type="component" value="Unassembled WGS sequence"/>
</dbReference>
<sequence length="388" mass="41034">MTQRIVMPGLMEVGAGALNKVAELLTLIGCQKPLIITDRVMAQLGYVPKVETLLSSQGIQCGVFLDTEPEPTEASILPAVDQVLSGQFDSLIALGGGSAIDSAKAIGLLAKHGGRMRDYKVPYVVNQAILPVIAIPTTAGTGSEVTRVTIITDQNSDEKMLCMGPGLIARAAIIDFELTLSVPARIAADTGIDALTHAIEAYVSVKASGFTDQQALAAMRLIAPNLRTAVTRPDNIDAKEQLMLGATLAGMAFSNASVALVHGMSRPIGAHFHVPHGMSNAMLLPAITEYSVAASPERYAACARAMGLADIQTSDEQAVQCLLTELKQLNADLNVPTLAEFGVEKSHYFSVLDIMAEQALASGSPGNNPRVPSKEEVIDLYKTVWSEQ</sequence>
<evidence type="ECO:0000313" key="8">
    <source>
        <dbReference type="EMBL" id="SUP25254.1"/>
    </source>
</evidence>
<dbReference type="EMBL" id="UHIP01000001">
    <property type="protein sequence ID" value="SUP25254.1"/>
    <property type="molecule type" value="Genomic_DNA"/>
</dbReference>
<comment type="similarity">
    <text evidence="2">Belongs to the iron-containing alcohol dehydrogenase family.</text>
</comment>
<keyword evidence="4" id="KW-0520">NAD</keyword>
<dbReference type="GeneID" id="29385831"/>
<dbReference type="SUPFAM" id="SSF56796">
    <property type="entry name" value="Dehydroquinate synthase-like"/>
    <property type="match status" value="1"/>
</dbReference>
<evidence type="ECO:0000259" key="5">
    <source>
        <dbReference type="Pfam" id="PF00465"/>
    </source>
</evidence>
<evidence type="ECO:0000256" key="2">
    <source>
        <dbReference type="ARBA" id="ARBA00007358"/>
    </source>
</evidence>
<dbReference type="GO" id="GO:0008912">
    <property type="term" value="F:lactaldehyde reductase activity"/>
    <property type="evidence" value="ECO:0007669"/>
    <property type="project" value="UniProtKB-EC"/>
</dbReference>
<evidence type="ECO:0000256" key="3">
    <source>
        <dbReference type="ARBA" id="ARBA00023002"/>
    </source>
</evidence>
<dbReference type="GO" id="GO:0046872">
    <property type="term" value="F:metal ion binding"/>
    <property type="evidence" value="ECO:0007669"/>
    <property type="project" value="InterPro"/>
</dbReference>
<evidence type="ECO:0000256" key="1">
    <source>
        <dbReference type="ARBA" id="ARBA00001962"/>
    </source>
</evidence>
<keyword evidence="9" id="KW-1185">Reference proteome</keyword>
<dbReference type="FunFam" id="3.40.50.1970:FF:000003">
    <property type="entry name" value="Alcohol dehydrogenase, iron-containing"/>
    <property type="match status" value="1"/>
</dbReference>
<feature type="domain" description="Fe-containing alcohol dehydrogenase-like C-terminal" evidence="6">
    <location>
        <begin position="188"/>
        <end position="384"/>
    </location>
</feature>
<dbReference type="EMBL" id="CP014035">
    <property type="protein sequence ID" value="AMF94702.1"/>
    <property type="molecule type" value="Genomic_DNA"/>
</dbReference>
<gene>
    <name evidence="8" type="primary">fucO</name>
    <name evidence="7" type="ORF">AL536_14720</name>
    <name evidence="8" type="ORF">NCTC11327_01691</name>
</gene>
<dbReference type="EC" id="1.1.1.1" evidence="8"/>
<comment type="cofactor">
    <cofactor evidence="1">
        <name>Fe cation</name>
        <dbReference type="ChEBI" id="CHEBI:24875"/>
    </cofactor>
</comment>